<dbReference type="GO" id="GO:0048812">
    <property type="term" value="P:neuron projection morphogenesis"/>
    <property type="evidence" value="ECO:0007669"/>
    <property type="project" value="TreeGrafter"/>
</dbReference>
<comment type="caution">
    <text evidence="2">The sequence shown here is derived from an EMBL/GenBank/DDBJ whole genome shotgun (WGS) entry which is preliminary data.</text>
</comment>
<dbReference type="GO" id="GO:0031252">
    <property type="term" value="C:cell leading edge"/>
    <property type="evidence" value="ECO:0007669"/>
    <property type="project" value="TreeGrafter"/>
</dbReference>
<reference evidence="2 3" key="1">
    <citation type="submission" date="2015-08" db="EMBL/GenBank/DDBJ databases">
        <title>The genome of the Asian arowana (Scleropages formosus).</title>
        <authorList>
            <person name="Tan M.H."/>
            <person name="Gan H.M."/>
            <person name="Croft L.J."/>
            <person name="Austin C.M."/>
        </authorList>
    </citation>
    <scope>NUCLEOTIDE SEQUENCE [LARGE SCALE GENOMIC DNA]</scope>
    <source>
        <strain evidence="2">Aro1</strain>
    </source>
</reference>
<dbReference type="AlphaFoldDB" id="A0A0P7W213"/>
<gene>
    <name evidence="2" type="ORF">Z043_125731</name>
</gene>
<dbReference type="GO" id="GO:0044295">
    <property type="term" value="C:axonal growth cone"/>
    <property type="evidence" value="ECO:0007669"/>
    <property type="project" value="TreeGrafter"/>
</dbReference>
<feature type="coiled-coil region" evidence="1">
    <location>
        <begin position="105"/>
        <end position="174"/>
    </location>
</feature>
<dbReference type="Gene3D" id="1.20.5.1160">
    <property type="entry name" value="Vasodilator-stimulated phosphoprotein"/>
    <property type="match status" value="1"/>
</dbReference>
<evidence type="ECO:0000313" key="2">
    <source>
        <dbReference type="EMBL" id="KPP56638.1"/>
    </source>
</evidence>
<dbReference type="InterPro" id="IPR024849">
    <property type="entry name" value="Shootin-1"/>
</dbReference>
<evidence type="ECO:0000256" key="1">
    <source>
        <dbReference type="SAM" id="Coils"/>
    </source>
</evidence>
<dbReference type="PANTHER" id="PTHR46606">
    <property type="entry name" value="SHOOTIN-1"/>
    <property type="match status" value="1"/>
</dbReference>
<accession>A0A0P7W213</accession>
<dbReference type="EMBL" id="JARO02019779">
    <property type="protein sequence ID" value="KPP56638.1"/>
    <property type="molecule type" value="Genomic_DNA"/>
</dbReference>
<dbReference type="STRING" id="113540.ENSSFOP00015056457"/>
<dbReference type="GO" id="GO:2001224">
    <property type="term" value="P:positive regulation of neuron migration"/>
    <property type="evidence" value="ECO:0007669"/>
    <property type="project" value="TreeGrafter"/>
</dbReference>
<organism evidence="2 3">
    <name type="scientific">Scleropages formosus</name>
    <name type="common">Asian bonytongue</name>
    <name type="synonym">Osteoglossum formosum</name>
    <dbReference type="NCBI Taxonomy" id="113540"/>
    <lineage>
        <taxon>Eukaryota</taxon>
        <taxon>Metazoa</taxon>
        <taxon>Chordata</taxon>
        <taxon>Craniata</taxon>
        <taxon>Vertebrata</taxon>
        <taxon>Euteleostomi</taxon>
        <taxon>Actinopterygii</taxon>
        <taxon>Neopterygii</taxon>
        <taxon>Teleostei</taxon>
        <taxon>Osteoglossocephala</taxon>
        <taxon>Osteoglossomorpha</taxon>
        <taxon>Osteoglossiformes</taxon>
        <taxon>Osteoglossidae</taxon>
        <taxon>Scleropages</taxon>
    </lineage>
</organism>
<keyword evidence="1" id="KW-0175">Coiled coil</keyword>
<dbReference type="Proteomes" id="UP000034805">
    <property type="component" value="Unassembled WGS sequence"/>
</dbReference>
<evidence type="ECO:0000313" key="3">
    <source>
        <dbReference type="Proteomes" id="UP000034805"/>
    </source>
</evidence>
<dbReference type="GO" id="GO:0005737">
    <property type="term" value="C:cytoplasm"/>
    <property type="evidence" value="ECO:0007669"/>
    <property type="project" value="TreeGrafter"/>
</dbReference>
<sequence>MRLSQMVIEEVSALQTQLEIEKSCRENAEALATKVRRACCHGNMGYLFAVTWSWNCRLLVGLNCENKKLKYLSLTSRPCLDELLPSISDCIALEAEPQDTSPDPYAQYQQQVKDLQETVNALLDEKKQLVCQLKEQQRQVEELNGRSEKDHSEIKELYRTIEQQNQTIKKFNRVSVMAAQEYEGLKEQLELEQNLRQKAECFAHEVRGERRGCGGCGGCAHSVAPSRGSPAHYRRLALSGA</sequence>
<dbReference type="PANTHER" id="PTHR46606:SF1">
    <property type="entry name" value="SHOOTIN-1"/>
    <property type="match status" value="1"/>
</dbReference>
<name>A0A0P7W213_SCLFO</name>
<protein>
    <submittedName>
        <fullName evidence="2">Uncharacterized protein</fullName>
    </submittedName>
</protein>
<proteinExistence type="predicted"/>